<keyword evidence="4" id="KW-1185">Reference proteome</keyword>
<evidence type="ECO:0000259" key="2">
    <source>
        <dbReference type="Pfam" id="PF07790"/>
    </source>
</evidence>
<protein>
    <recommendedName>
        <fullName evidence="2">Archaeal Type IV pilin N-terminal domain-containing protein</fullName>
    </recommendedName>
</protein>
<keyword evidence="1" id="KW-0472">Membrane</keyword>
<dbReference type="RefSeq" id="WP_095637456.1">
    <property type="nucleotide sequence ID" value="NZ_NSKC01000008.1"/>
</dbReference>
<keyword evidence="1" id="KW-1133">Transmembrane helix</keyword>
<proteinExistence type="predicted"/>
<feature type="transmembrane region" description="Helical" evidence="1">
    <location>
        <begin position="22"/>
        <end position="50"/>
    </location>
</feature>
<evidence type="ECO:0000313" key="3">
    <source>
        <dbReference type="EMBL" id="PAU82843.1"/>
    </source>
</evidence>
<reference evidence="3 4" key="1">
    <citation type="submission" date="2017-08" db="EMBL/GenBank/DDBJ databases">
        <title>The strain WRN001 was isolated from Binhai saline alkaline soil, Tianjin, China.</title>
        <authorList>
            <person name="Liu D."/>
            <person name="Zhang G."/>
        </authorList>
    </citation>
    <scope>NUCLEOTIDE SEQUENCE [LARGE SCALE GENOMIC DNA]</scope>
    <source>
        <strain evidence="3 4">WN019</strain>
    </source>
</reference>
<dbReference type="Proteomes" id="UP000218083">
    <property type="component" value="Unassembled WGS sequence"/>
</dbReference>
<gene>
    <name evidence="3" type="ORF">CK500_11970</name>
</gene>
<organism evidence="3 4">
    <name type="scientific">Halorubrum salipaludis</name>
    <dbReference type="NCBI Taxonomy" id="2032630"/>
    <lineage>
        <taxon>Archaea</taxon>
        <taxon>Methanobacteriati</taxon>
        <taxon>Methanobacteriota</taxon>
        <taxon>Stenosarchaea group</taxon>
        <taxon>Halobacteria</taxon>
        <taxon>Halobacteriales</taxon>
        <taxon>Haloferacaceae</taxon>
        <taxon>Halorubrum</taxon>
    </lineage>
</organism>
<dbReference type="InterPro" id="IPR012859">
    <property type="entry name" value="Pilin_N_archaeal"/>
</dbReference>
<dbReference type="EMBL" id="NSKC01000008">
    <property type="protein sequence ID" value="PAU82843.1"/>
    <property type="molecule type" value="Genomic_DNA"/>
</dbReference>
<accession>A0A2A2FE61</accession>
<dbReference type="Pfam" id="PF07790">
    <property type="entry name" value="Pilin_N"/>
    <property type="match status" value="1"/>
</dbReference>
<dbReference type="InterPro" id="IPR013373">
    <property type="entry name" value="Flagellin/pilin_N_arc"/>
</dbReference>
<name>A0A2A2FE61_9EURY</name>
<comment type="caution">
    <text evidence="3">The sequence shown here is derived from an EMBL/GenBank/DDBJ whole genome shotgun (WGS) entry which is preliminary data.</text>
</comment>
<evidence type="ECO:0000313" key="4">
    <source>
        <dbReference type="Proteomes" id="UP000218083"/>
    </source>
</evidence>
<dbReference type="AlphaFoldDB" id="A0A2A2FE61"/>
<keyword evidence="1" id="KW-0812">Transmembrane</keyword>
<feature type="domain" description="Archaeal Type IV pilin N-terminal" evidence="2">
    <location>
        <begin position="17"/>
        <end position="108"/>
    </location>
</feature>
<dbReference type="NCBIfam" id="TIGR02537">
    <property type="entry name" value="arch_flag_Nterm"/>
    <property type="match status" value="1"/>
</dbReference>
<evidence type="ECO:0000256" key="1">
    <source>
        <dbReference type="SAM" id="Phobius"/>
    </source>
</evidence>
<sequence>MGARRGGGVYEYIREDRAVSKVVGVVLMTAIVIVLAATVATMLTGFAGMLSDPAPQVVFSFEYDDDVEDPNTEYHPSIPSGAEEVLAVRHAGGEQLDPDHIEVITRITTDDGDVIEHRDLWSEASTGEDSALTVTGAMYPYAGGSHSLKGGNVTILWQDPETDTGVILKKWDAPPRDEE</sequence>